<accession>A0A1B7XA96</accession>
<comment type="caution">
    <text evidence="1">The sequence shown here is derived from an EMBL/GenBank/DDBJ whole genome shotgun (WGS) entry which is preliminary data.</text>
</comment>
<name>A0A1B7XA96_9BACT</name>
<dbReference type="Proteomes" id="UP000091979">
    <property type="component" value="Unassembled WGS sequence"/>
</dbReference>
<organism evidence="1 2">
    <name type="scientific">Halodesulfovibrio spirochaetisodalis</name>
    <dbReference type="NCBI Taxonomy" id="1560234"/>
    <lineage>
        <taxon>Bacteria</taxon>
        <taxon>Pseudomonadati</taxon>
        <taxon>Thermodesulfobacteriota</taxon>
        <taxon>Desulfovibrionia</taxon>
        <taxon>Desulfovibrionales</taxon>
        <taxon>Desulfovibrionaceae</taxon>
        <taxon>Halodesulfovibrio</taxon>
    </lineage>
</organism>
<reference evidence="1 2" key="1">
    <citation type="submission" date="2015-01" db="EMBL/GenBank/DDBJ databases">
        <title>Desulfovibrio sp. JC271 draft genome sequence.</title>
        <authorList>
            <person name="Shivani Y."/>
            <person name="Subhash Y."/>
            <person name="Sasikala C."/>
            <person name="Ramana C.V."/>
        </authorList>
    </citation>
    <scope>NUCLEOTIDE SEQUENCE [LARGE SCALE GENOMIC DNA]</scope>
    <source>
        <strain evidence="1 2">JC271</strain>
    </source>
</reference>
<proteinExistence type="predicted"/>
<keyword evidence="2" id="KW-1185">Reference proteome</keyword>
<evidence type="ECO:0000313" key="1">
    <source>
        <dbReference type="EMBL" id="OBQ46210.1"/>
    </source>
</evidence>
<protein>
    <submittedName>
        <fullName evidence="1">Uncharacterized protein</fullName>
    </submittedName>
</protein>
<dbReference type="AlphaFoldDB" id="A0A1B7XA96"/>
<gene>
    <name evidence="1" type="ORF">SP90_13495</name>
</gene>
<evidence type="ECO:0000313" key="2">
    <source>
        <dbReference type="Proteomes" id="UP000091979"/>
    </source>
</evidence>
<dbReference type="OrthoDB" id="5438497at2"/>
<dbReference type="RefSeq" id="WP_066857294.1">
    <property type="nucleotide sequence ID" value="NZ_JXMS01000028.1"/>
</dbReference>
<dbReference type="PATRIC" id="fig|1560234.3.peg.1813"/>
<dbReference type="STRING" id="1560234.SP90_13495"/>
<dbReference type="EMBL" id="JXMS01000028">
    <property type="protein sequence ID" value="OBQ46210.1"/>
    <property type="molecule type" value="Genomic_DNA"/>
</dbReference>
<sequence length="576" mass="63822">MPEHRQIQTNFTSGEWSPRLAGHVDLQKRANACEELENLIVWPHGGATRRMGTRFRGFAKEGNNSPRLKDFSFNDIQTYVLEFGAGYVRFWRDGGQLMNGGSPRELTLPYTAQEVHELQFSQSADVLFICHPNHQPRKLQRTGPDVFSVAVCSFSSQPSEWSGGNWPARISLFQQRTWWSGCPNNPQKLWFSKTGNFLHMGGDAKQDDSGGGFALDSDQVNQIRGMVPARSLVVLTSGGEWTLSGSQKGGVTPTDVQAVRHSNVGCAAHVPPMLIGASTLFVSRDRKKLREFIYSYEQDGFVPLEASLLSEHLLRPRVKQLAWQQDPDSIIWCVLEDGTLAAMTYLRDQKVYAWHRHTTQGRVLSVCANSAEDYTEIWLAVRRNGRVCIEQMASPWQGDNLDDADCFYVDCGLSYQGSKLSSVSGLEHLNGMTVQVLADGGVQKEKVVQNGSITLDSPADTIVVGLGYTYRVTPLQPEGGHPQGTGQGVIKRLVKVTLRVLHSVGMRYKVGDDAERDTFLRSVNNAMHKPVTPFTGDLELPSVATGWSNNPKVSVFGSDPLPFSLLALIREIEVTV</sequence>